<proteinExistence type="predicted"/>
<dbReference type="EMBL" id="LT934123">
    <property type="protein sequence ID" value="VAI80220.1"/>
    <property type="molecule type" value="Genomic_DNA"/>
</dbReference>
<feature type="compositionally biased region" description="Basic and acidic residues" evidence="1">
    <location>
        <begin position="110"/>
        <end position="126"/>
    </location>
</feature>
<name>A0A9R0ZLY8_TRITD</name>
<evidence type="ECO:0000256" key="1">
    <source>
        <dbReference type="SAM" id="MobiDB-lite"/>
    </source>
</evidence>
<dbReference type="AlphaFoldDB" id="A0A9R0ZLY8"/>
<dbReference type="Proteomes" id="UP000324705">
    <property type="component" value="Chromosome 7A"/>
</dbReference>
<protein>
    <submittedName>
        <fullName evidence="2">Uncharacterized protein</fullName>
    </submittedName>
</protein>
<keyword evidence="3" id="KW-1185">Reference proteome</keyword>
<evidence type="ECO:0000313" key="2">
    <source>
        <dbReference type="EMBL" id="VAI80220.1"/>
    </source>
</evidence>
<reference evidence="2 3" key="1">
    <citation type="submission" date="2017-09" db="EMBL/GenBank/DDBJ databases">
        <authorList>
            <consortium name="International Durum Wheat Genome Sequencing Consortium (IDWGSC)"/>
            <person name="Milanesi L."/>
        </authorList>
    </citation>
    <scope>NUCLEOTIDE SEQUENCE [LARGE SCALE GENOMIC DNA]</scope>
    <source>
        <strain evidence="3">cv. Svevo</strain>
    </source>
</reference>
<accession>A0A9R0ZLY8</accession>
<evidence type="ECO:0000313" key="3">
    <source>
        <dbReference type="Proteomes" id="UP000324705"/>
    </source>
</evidence>
<gene>
    <name evidence="2" type="ORF">TRITD_7Av1G251680</name>
</gene>
<sequence>MIEEIVTILVEKVGQYSSRCRAALQAASKKGAKINKKHADGWDGVVRETDIFIEEETSKMLADIDEISETVRQNNKRPREQDYQGDDVSPEESGEESPFSPRSAICPVNTDKRNVDDGNPIHRSNDSQRGGSPKRARVEETEEDPDPAIKNLEGLVAAADQDNEVTNDTVVHEQMPIQAKAADGRQWVYGPNAALNTEVPSYDLGIDNAGPVLSPGRELSVVAKTQQPFHIQHHTAQAGPSRFKIDFTGFRSKDLMDDFSRAVTPEVAGTSSVPSANTTPVSTYGKNELQGSGLDIICTPVHRAIEPNKAAGTTLVSLNREIAAQELDVREEMEEAAINLNVPQTQDGLSTQPQRKRTVKPGKVARSPFVLGYDPPLRAPANVEKVFKMFMKEPASARKDNWVISTQPKYIELSAERIRTNLSEGGVIDNDLMTIAVRRYQQIDYTFALDKDEGCWRHWLEPDFVNHVSRGDVIVRYVQDMFIGEHIKYDVHRCTELAGESIDSWPTTDAIHLHIRTPKQSHAREYAAWLGQQWGRLI</sequence>
<organism evidence="2 3">
    <name type="scientific">Triticum turgidum subsp. durum</name>
    <name type="common">Durum wheat</name>
    <name type="synonym">Triticum durum</name>
    <dbReference type="NCBI Taxonomy" id="4567"/>
    <lineage>
        <taxon>Eukaryota</taxon>
        <taxon>Viridiplantae</taxon>
        <taxon>Streptophyta</taxon>
        <taxon>Embryophyta</taxon>
        <taxon>Tracheophyta</taxon>
        <taxon>Spermatophyta</taxon>
        <taxon>Magnoliopsida</taxon>
        <taxon>Liliopsida</taxon>
        <taxon>Poales</taxon>
        <taxon>Poaceae</taxon>
        <taxon>BOP clade</taxon>
        <taxon>Pooideae</taxon>
        <taxon>Triticodae</taxon>
        <taxon>Triticeae</taxon>
        <taxon>Triticinae</taxon>
        <taxon>Triticum</taxon>
    </lineage>
</organism>
<dbReference type="Gramene" id="TRITD7Av1G251680.1">
    <property type="protein sequence ID" value="TRITD7Av1G251680.1"/>
    <property type="gene ID" value="TRITD7Av1G251680"/>
</dbReference>
<feature type="compositionally biased region" description="Acidic residues" evidence="1">
    <location>
        <begin position="83"/>
        <end position="95"/>
    </location>
</feature>
<feature type="region of interest" description="Disordered" evidence="1">
    <location>
        <begin position="71"/>
        <end position="148"/>
    </location>
</feature>